<evidence type="ECO:0000256" key="4">
    <source>
        <dbReference type="ARBA" id="ARBA00022764"/>
    </source>
</evidence>
<keyword evidence="4" id="KW-0574">Periplasm</keyword>
<evidence type="ECO:0000256" key="2">
    <source>
        <dbReference type="ARBA" id="ARBA00022729"/>
    </source>
</evidence>
<evidence type="ECO:0000256" key="3">
    <source>
        <dbReference type="ARBA" id="ARBA00022737"/>
    </source>
</evidence>
<dbReference type="PROSITE" id="PS50914">
    <property type="entry name" value="BON"/>
    <property type="match status" value="2"/>
</dbReference>
<evidence type="ECO:0000256" key="5">
    <source>
        <dbReference type="ARBA" id="ARBA00070588"/>
    </source>
</evidence>
<comment type="caution">
    <text evidence="8">The sequence shown here is derived from an EMBL/GenBank/DDBJ whole genome shotgun (WGS) entry which is preliminary data.</text>
</comment>
<feature type="domain" description="BON" evidence="7">
    <location>
        <begin position="57"/>
        <end position="125"/>
    </location>
</feature>
<dbReference type="Proteomes" id="UP000295719">
    <property type="component" value="Unassembled WGS sequence"/>
</dbReference>
<reference evidence="8 9" key="1">
    <citation type="submission" date="2019-03" db="EMBL/GenBank/DDBJ databases">
        <title>Genomic Encyclopedia of Type Strains, Phase IV (KMG-IV): sequencing the most valuable type-strain genomes for metagenomic binning, comparative biology and taxonomic classification.</title>
        <authorList>
            <person name="Goeker M."/>
        </authorList>
    </citation>
    <scope>NUCLEOTIDE SEQUENCE [LARGE SCALE GENOMIC DNA]</scope>
    <source>
        <strain evidence="8 9">DSM 19580</strain>
    </source>
</reference>
<dbReference type="SMART" id="SM00749">
    <property type="entry name" value="BON"/>
    <property type="match status" value="2"/>
</dbReference>
<dbReference type="PANTHER" id="PTHR34606">
    <property type="entry name" value="BON DOMAIN-CONTAINING PROTEIN"/>
    <property type="match status" value="1"/>
</dbReference>
<dbReference type="OrthoDB" id="6477610at2"/>
<gene>
    <name evidence="8" type="ORF">EDC52_102406</name>
</gene>
<keyword evidence="3" id="KW-0677">Repeat</keyword>
<dbReference type="GO" id="GO:0042597">
    <property type="term" value="C:periplasmic space"/>
    <property type="evidence" value="ECO:0007669"/>
    <property type="project" value="UniProtKB-SubCell"/>
</dbReference>
<sequence length="204" mass="21071">MNKTKIAKSLTAIVLGSVLASATAMADTTVTQDAKSAASTTGAKIDNSMKNASNYMGDSAVTAKVKSALVGNDAINSNDISVETSHGVVTLSGFVANQQQAEQAVATAGKVEGVKSVSDKLHVKENNKASVKTYASDTAITSEVKAKLLADDAVPSRKIKVETTDGIVQLSGDVENDQQSTRAESVSKAVEGVKSVKNDLKIVK</sequence>
<dbReference type="NCBIfam" id="NF007858">
    <property type="entry name" value="PRK10568.1"/>
    <property type="match status" value="1"/>
</dbReference>
<dbReference type="InterPro" id="IPR007055">
    <property type="entry name" value="BON_dom"/>
</dbReference>
<evidence type="ECO:0000256" key="6">
    <source>
        <dbReference type="SAM" id="SignalP"/>
    </source>
</evidence>
<dbReference type="Pfam" id="PF04972">
    <property type="entry name" value="BON"/>
    <property type="match status" value="2"/>
</dbReference>
<protein>
    <recommendedName>
        <fullName evidence="5">Osmotically-inducible protein Y</fullName>
    </recommendedName>
</protein>
<dbReference type="InterPro" id="IPR014004">
    <property type="entry name" value="Transpt-assoc_nodulatn_dom_bac"/>
</dbReference>
<accession>A0A4R3Z504</accession>
<dbReference type="PANTHER" id="PTHR34606:SF11">
    <property type="entry name" value="OSMOTICALLY-INDUCIBLE PROTEIN Y"/>
    <property type="match status" value="1"/>
</dbReference>
<keyword evidence="9" id="KW-1185">Reference proteome</keyword>
<name>A0A4R3Z504_9GAMM</name>
<evidence type="ECO:0000313" key="9">
    <source>
        <dbReference type="Proteomes" id="UP000295719"/>
    </source>
</evidence>
<evidence type="ECO:0000259" key="7">
    <source>
        <dbReference type="PROSITE" id="PS50914"/>
    </source>
</evidence>
<dbReference type="AlphaFoldDB" id="A0A4R3Z504"/>
<comment type="subcellular location">
    <subcellularLocation>
        <location evidence="1">Periplasm</location>
    </subcellularLocation>
</comment>
<feature type="domain" description="BON" evidence="7">
    <location>
        <begin position="136"/>
        <end position="204"/>
    </location>
</feature>
<evidence type="ECO:0000256" key="1">
    <source>
        <dbReference type="ARBA" id="ARBA00004418"/>
    </source>
</evidence>
<feature type="signal peptide" evidence="6">
    <location>
        <begin position="1"/>
        <end position="26"/>
    </location>
</feature>
<evidence type="ECO:0000313" key="8">
    <source>
        <dbReference type="EMBL" id="TCV99069.1"/>
    </source>
</evidence>
<keyword evidence="2 6" id="KW-0732">Signal</keyword>
<dbReference type="InterPro" id="IPR051686">
    <property type="entry name" value="Lipoprotein_DolP"/>
</dbReference>
<feature type="chain" id="PRO_5020435408" description="Osmotically-inducible protein Y" evidence="6">
    <location>
        <begin position="27"/>
        <end position="204"/>
    </location>
</feature>
<dbReference type="EMBL" id="SMCR01000002">
    <property type="protein sequence ID" value="TCV99069.1"/>
    <property type="molecule type" value="Genomic_DNA"/>
</dbReference>
<organism evidence="8 9">
    <name type="scientific">Biostraticola tofi</name>
    <dbReference type="NCBI Taxonomy" id="466109"/>
    <lineage>
        <taxon>Bacteria</taxon>
        <taxon>Pseudomonadati</taxon>
        <taxon>Pseudomonadota</taxon>
        <taxon>Gammaproteobacteria</taxon>
        <taxon>Enterobacterales</taxon>
        <taxon>Bruguierivoracaceae</taxon>
        <taxon>Biostraticola</taxon>
    </lineage>
</organism>
<dbReference type="RefSeq" id="WP_131864444.1">
    <property type="nucleotide sequence ID" value="NZ_SMCR01000002.1"/>
</dbReference>
<dbReference type="Gene3D" id="3.30.1340.30">
    <property type="match status" value="2"/>
</dbReference>
<proteinExistence type="predicted"/>
<dbReference type="FunFam" id="3.30.1340.30:FF:000001">
    <property type="entry name" value="Molecular chaperone OsmY"/>
    <property type="match status" value="2"/>
</dbReference>